<dbReference type="AlphaFoldDB" id="A0A142V8Q7"/>
<dbReference type="InterPro" id="IPR013785">
    <property type="entry name" value="Aldolase_TIM"/>
</dbReference>
<dbReference type="EMBL" id="CP011127">
    <property type="protein sequence ID" value="AMU86001.1"/>
    <property type="molecule type" value="Genomic_DNA"/>
</dbReference>
<reference evidence="5 6" key="1">
    <citation type="submission" date="2015-03" db="EMBL/GenBank/DDBJ databases">
        <title>Genomic characterization of Dehalococcoides mccartyi strain 11a5, an unusal plasmid-containing chloroethene dechlorinator.</title>
        <authorList>
            <person name="Zhao S."/>
            <person name="Ding C."/>
            <person name="He J."/>
        </authorList>
    </citation>
    <scope>NUCLEOTIDE SEQUENCE [LARGE SCALE GENOMIC DNA]</scope>
    <source>
        <strain evidence="5 6">11a5</strain>
    </source>
</reference>
<keyword evidence="1" id="KW-0949">S-adenosyl-L-methionine</keyword>
<keyword evidence="4" id="KW-0411">Iron-sulfur</keyword>
<dbReference type="InterPro" id="IPR058240">
    <property type="entry name" value="rSAM_sf"/>
</dbReference>
<dbReference type="RefSeq" id="WP_034376827.1">
    <property type="nucleotide sequence ID" value="NZ_CP011127.1"/>
</dbReference>
<keyword evidence="3" id="KW-0408">Iron</keyword>
<evidence type="ECO:0000256" key="3">
    <source>
        <dbReference type="ARBA" id="ARBA00023004"/>
    </source>
</evidence>
<organism evidence="5 6">
    <name type="scientific">Dehalococcoides mccartyi</name>
    <dbReference type="NCBI Taxonomy" id="61435"/>
    <lineage>
        <taxon>Bacteria</taxon>
        <taxon>Bacillati</taxon>
        <taxon>Chloroflexota</taxon>
        <taxon>Dehalococcoidia</taxon>
        <taxon>Dehalococcoidales</taxon>
        <taxon>Dehalococcoidaceae</taxon>
        <taxon>Dehalococcoides</taxon>
    </lineage>
</organism>
<evidence type="ECO:0000313" key="5">
    <source>
        <dbReference type="EMBL" id="AMU86001.1"/>
    </source>
</evidence>
<accession>A0A142V8Q7</accession>
<dbReference type="CDD" id="cd01335">
    <property type="entry name" value="Radical_SAM"/>
    <property type="match status" value="1"/>
</dbReference>
<dbReference type="GO" id="GO:0003824">
    <property type="term" value="F:catalytic activity"/>
    <property type="evidence" value="ECO:0007669"/>
    <property type="project" value="InterPro"/>
</dbReference>
<dbReference type="Gene3D" id="3.20.20.70">
    <property type="entry name" value="Aldolase class I"/>
    <property type="match status" value="1"/>
</dbReference>
<dbReference type="SUPFAM" id="SSF102114">
    <property type="entry name" value="Radical SAM enzymes"/>
    <property type="match status" value="1"/>
</dbReference>
<proteinExistence type="predicted"/>
<dbReference type="InterPro" id="IPR007197">
    <property type="entry name" value="rSAM"/>
</dbReference>
<evidence type="ECO:0000313" key="6">
    <source>
        <dbReference type="Proteomes" id="UP000076394"/>
    </source>
</evidence>
<evidence type="ECO:0000256" key="4">
    <source>
        <dbReference type="ARBA" id="ARBA00023014"/>
    </source>
</evidence>
<dbReference type="Proteomes" id="UP000076394">
    <property type="component" value="Chromosome"/>
</dbReference>
<keyword evidence="2" id="KW-0479">Metal-binding</keyword>
<sequence>MINVLKVSNELRRLGINLNEKRIRIASYINTEQCSDLTLPPNCRGFGRIHHFRRYQGEGWPLDPLPIDPARHALGLPDDDEITAEVFQNAVCNLKCWYCYVDRRLISANPQHSSMLTAEELIDCYLSESLRPPMIDISGGQPDLVPEWVLWFADTIKKRHMDKDIYLWSDDNLTTDFLWRFLNQAEIKRLSSYENYGRVGCFKGFDPNSFSFNTGAPPEYFKTQFSLMRKLIESGFDVYGYVTLTSNKNDRISSLIADFIDKLQSEVHPLFPLRTIPQRILEFTPTQKRTNIEQQKALQIQNEAVNFWQQELNKRFSKDQLETRIYKHKLNI</sequence>
<dbReference type="GO" id="GO:0051536">
    <property type="term" value="F:iron-sulfur cluster binding"/>
    <property type="evidence" value="ECO:0007669"/>
    <property type="project" value="UniProtKB-KW"/>
</dbReference>
<gene>
    <name evidence="5" type="ORF">Dm11a5_0170</name>
</gene>
<dbReference type="PATRIC" id="fig|61435.8.peg.169"/>
<dbReference type="SFLD" id="SFLDS00029">
    <property type="entry name" value="Radical_SAM"/>
    <property type="match status" value="1"/>
</dbReference>
<name>A0A142V8Q7_9CHLR</name>
<dbReference type="GO" id="GO:0046872">
    <property type="term" value="F:metal ion binding"/>
    <property type="evidence" value="ECO:0007669"/>
    <property type="project" value="UniProtKB-KW"/>
</dbReference>
<protein>
    <submittedName>
        <fullName evidence="5">Putative Fe-S oxidoreductase</fullName>
    </submittedName>
</protein>
<dbReference type="OrthoDB" id="9810775at2"/>
<evidence type="ECO:0000256" key="2">
    <source>
        <dbReference type="ARBA" id="ARBA00022723"/>
    </source>
</evidence>
<evidence type="ECO:0000256" key="1">
    <source>
        <dbReference type="ARBA" id="ARBA00022691"/>
    </source>
</evidence>